<keyword evidence="13" id="KW-1185">Reference proteome</keyword>
<dbReference type="InterPro" id="IPR051359">
    <property type="entry name" value="CaCA_antiporter"/>
</dbReference>
<dbReference type="GO" id="GO:0006814">
    <property type="term" value="P:sodium ion transport"/>
    <property type="evidence" value="ECO:0007669"/>
    <property type="project" value="UniProtKB-KW"/>
</dbReference>
<dbReference type="GO" id="GO:0016020">
    <property type="term" value="C:membrane"/>
    <property type="evidence" value="ECO:0007669"/>
    <property type="project" value="UniProtKB-SubCell"/>
</dbReference>
<dbReference type="GO" id="GO:0008324">
    <property type="term" value="F:monoatomic cation transmembrane transporter activity"/>
    <property type="evidence" value="ECO:0007669"/>
    <property type="project" value="TreeGrafter"/>
</dbReference>
<keyword evidence="2" id="KW-0813">Transport</keyword>
<dbReference type="PANTHER" id="PTHR12266:SF33">
    <property type="entry name" value="CATION_CALCIUM EXCHANGER 5"/>
    <property type="match status" value="1"/>
</dbReference>
<keyword evidence="7 10" id="KW-0472">Membrane</keyword>
<accession>A0AA38FPS3</accession>
<dbReference type="InterPro" id="IPR004837">
    <property type="entry name" value="NaCa_Exmemb"/>
</dbReference>
<organism evidence="12 13">
    <name type="scientific">Taxus chinensis</name>
    <name type="common">Chinese yew</name>
    <name type="synonym">Taxus wallichiana var. chinensis</name>
    <dbReference type="NCBI Taxonomy" id="29808"/>
    <lineage>
        <taxon>Eukaryota</taxon>
        <taxon>Viridiplantae</taxon>
        <taxon>Streptophyta</taxon>
        <taxon>Embryophyta</taxon>
        <taxon>Tracheophyta</taxon>
        <taxon>Spermatophyta</taxon>
        <taxon>Pinopsida</taxon>
        <taxon>Pinidae</taxon>
        <taxon>Conifers II</taxon>
        <taxon>Cupressales</taxon>
        <taxon>Taxaceae</taxon>
        <taxon>Taxus</taxon>
    </lineage>
</organism>
<evidence type="ECO:0000256" key="9">
    <source>
        <dbReference type="ARBA" id="ARBA00038187"/>
    </source>
</evidence>
<evidence type="ECO:0000256" key="3">
    <source>
        <dbReference type="ARBA" id="ARBA00022449"/>
    </source>
</evidence>
<dbReference type="Gene3D" id="1.20.1420.30">
    <property type="entry name" value="NCX, central ion-binding region"/>
    <property type="match status" value="1"/>
</dbReference>
<dbReference type="Proteomes" id="UP000824469">
    <property type="component" value="Unassembled WGS sequence"/>
</dbReference>
<comment type="subcellular location">
    <subcellularLocation>
        <location evidence="1">Membrane</location>
        <topology evidence="1">Multi-pass membrane protein</topology>
    </subcellularLocation>
</comment>
<evidence type="ECO:0000313" key="13">
    <source>
        <dbReference type="Proteomes" id="UP000824469"/>
    </source>
</evidence>
<keyword evidence="5 10" id="KW-1133">Transmembrane helix</keyword>
<keyword evidence="8" id="KW-0739">Sodium transport</keyword>
<evidence type="ECO:0000256" key="6">
    <source>
        <dbReference type="ARBA" id="ARBA00023053"/>
    </source>
</evidence>
<evidence type="ECO:0000256" key="1">
    <source>
        <dbReference type="ARBA" id="ARBA00004141"/>
    </source>
</evidence>
<evidence type="ECO:0000256" key="4">
    <source>
        <dbReference type="ARBA" id="ARBA00022692"/>
    </source>
</evidence>
<feature type="non-terminal residue" evidence="12">
    <location>
        <position position="1"/>
    </location>
</feature>
<feature type="transmembrane region" description="Helical" evidence="10">
    <location>
        <begin position="16"/>
        <end position="35"/>
    </location>
</feature>
<feature type="domain" description="Sodium/calcium exchanger membrane region" evidence="11">
    <location>
        <begin position="132"/>
        <end position="271"/>
    </location>
</feature>
<feature type="transmembrane region" description="Helical" evidence="10">
    <location>
        <begin position="227"/>
        <end position="245"/>
    </location>
</feature>
<dbReference type="Pfam" id="PF01699">
    <property type="entry name" value="Na_Ca_ex"/>
    <property type="match status" value="1"/>
</dbReference>
<dbReference type="EMBL" id="JAHRHJ020000008">
    <property type="protein sequence ID" value="KAH9307093.1"/>
    <property type="molecule type" value="Genomic_DNA"/>
</dbReference>
<dbReference type="InterPro" id="IPR044880">
    <property type="entry name" value="NCX_ion-bd_dom_sf"/>
</dbReference>
<gene>
    <name evidence="12" type="ORF">KI387_011497</name>
</gene>
<sequence>GMAVPSIQHLLGIHRSLIKSSIIILFFILSPPFYAKTKPQVSLRSRRALLENSYTDGSGGGGGGGADADAATSSVISLECSAVIESDDRCSHASLRCGGGGSRGPLFNYAALHYCHFKELTPVSVSILVGIVVLQFYVLATAAERHFSRVVSRLAALLRLSPSMGGVTLLALGNGAPDLFASMAALRADNARIGLGAILSAGTFVSAFVVGNVALVAAPFAVKPFPFVRDVFFYMTAATTLFYVYLTGVIFLWQAVGLVLFYFVFVAVVFWTDQVEESSGGGSGVEMSGGGFNCVVRVLVGEGFDGSVGSKKTAGDRASFQVDLTEEAKAGSEGTCWICGSLTTLTQLWEVPVKLLLKLIIPSICSSEWSRFYSSANI</sequence>
<dbReference type="GO" id="GO:0015297">
    <property type="term" value="F:antiporter activity"/>
    <property type="evidence" value="ECO:0007669"/>
    <property type="project" value="UniProtKB-KW"/>
</dbReference>
<evidence type="ECO:0000256" key="10">
    <source>
        <dbReference type="SAM" id="Phobius"/>
    </source>
</evidence>
<dbReference type="AlphaFoldDB" id="A0AA38FPS3"/>
<protein>
    <recommendedName>
        <fullName evidence="11">Sodium/calcium exchanger membrane region domain-containing protein</fullName>
    </recommendedName>
</protein>
<keyword evidence="6" id="KW-0915">Sodium</keyword>
<feature type="transmembrane region" description="Helical" evidence="10">
    <location>
        <begin position="123"/>
        <end position="142"/>
    </location>
</feature>
<feature type="transmembrane region" description="Helical" evidence="10">
    <location>
        <begin position="193"/>
        <end position="215"/>
    </location>
</feature>
<feature type="non-terminal residue" evidence="12">
    <location>
        <position position="378"/>
    </location>
</feature>
<comment type="caution">
    <text evidence="12">The sequence shown here is derived from an EMBL/GenBank/DDBJ whole genome shotgun (WGS) entry which is preliminary data.</text>
</comment>
<dbReference type="PANTHER" id="PTHR12266">
    <property type="entry name" value="NA+/CA2+ K+ INDEPENDENT EXCHANGER"/>
    <property type="match status" value="1"/>
</dbReference>
<evidence type="ECO:0000256" key="7">
    <source>
        <dbReference type="ARBA" id="ARBA00023136"/>
    </source>
</evidence>
<evidence type="ECO:0000256" key="8">
    <source>
        <dbReference type="ARBA" id="ARBA00023201"/>
    </source>
</evidence>
<evidence type="ECO:0000256" key="2">
    <source>
        <dbReference type="ARBA" id="ARBA00022448"/>
    </source>
</evidence>
<name>A0AA38FPS3_TAXCH</name>
<evidence type="ECO:0000259" key="11">
    <source>
        <dbReference type="Pfam" id="PF01699"/>
    </source>
</evidence>
<feature type="transmembrane region" description="Helical" evidence="10">
    <location>
        <begin position="251"/>
        <end position="271"/>
    </location>
</feature>
<comment type="similarity">
    <text evidence="9">Belongs to the Ca(2+):cation antiporter (CaCA) (TC 2.A.19) family. Cation/calcium exchanger (CCX) subfamily.</text>
</comment>
<proteinExistence type="inferred from homology"/>
<keyword evidence="4 10" id="KW-0812">Transmembrane</keyword>
<evidence type="ECO:0000256" key="5">
    <source>
        <dbReference type="ARBA" id="ARBA00022989"/>
    </source>
</evidence>
<reference evidence="12 13" key="1">
    <citation type="journal article" date="2021" name="Nat. Plants">
        <title>The Taxus genome provides insights into paclitaxel biosynthesis.</title>
        <authorList>
            <person name="Xiong X."/>
            <person name="Gou J."/>
            <person name="Liao Q."/>
            <person name="Li Y."/>
            <person name="Zhou Q."/>
            <person name="Bi G."/>
            <person name="Li C."/>
            <person name="Du R."/>
            <person name="Wang X."/>
            <person name="Sun T."/>
            <person name="Guo L."/>
            <person name="Liang H."/>
            <person name="Lu P."/>
            <person name="Wu Y."/>
            <person name="Zhang Z."/>
            <person name="Ro D.K."/>
            <person name="Shang Y."/>
            <person name="Huang S."/>
            <person name="Yan J."/>
        </authorList>
    </citation>
    <scope>NUCLEOTIDE SEQUENCE [LARGE SCALE GENOMIC DNA]</scope>
    <source>
        <strain evidence="12">Ta-2019</strain>
    </source>
</reference>
<keyword evidence="3" id="KW-0050">Antiport</keyword>
<keyword evidence="8" id="KW-0406">Ion transport</keyword>
<evidence type="ECO:0000313" key="12">
    <source>
        <dbReference type="EMBL" id="KAH9307093.1"/>
    </source>
</evidence>